<proteinExistence type="predicted"/>
<protein>
    <submittedName>
        <fullName evidence="1">Uncharacterized protein</fullName>
    </submittedName>
</protein>
<reference evidence="1" key="1">
    <citation type="submission" date="2022-03" db="EMBL/GenBank/DDBJ databases">
        <authorList>
            <person name="Alioto T."/>
            <person name="Alioto T."/>
            <person name="Gomez Garrido J."/>
        </authorList>
    </citation>
    <scope>NUCLEOTIDE SEQUENCE</scope>
</reference>
<keyword evidence="2" id="KW-1185">Reference proteome</keyword>
<evidence type="ECO:0000313" key="1">
    <source>
        <dbReference type="EMBL" id="CAH2245516.1"/>
    </source>
</evidence>
<accession>A0AAD1VNF8</accession>
<name>A0AAD1VNF8_PELCU</name>
<sequence>MVARREIDTSKSSEDELLDAPYTISETWSLNTPQSTEDLDTPATNGDILELMKNIRAFFNSDLNVVREEITAVTARI</sequence>
<gene>
    <name evidence="1" type="ORF">PECUL_23A040856</name>
</gene>
<dbReference type="EMBL" id="OW240913">
    <property type="protein sequence ID" value="CAH2245516.1"/>
    <property type="molecule type" value="Genomic_DNA"/>
</dbReference>
<dbReference type="Proteomes" id="UP001295444">
    <property type="component" value="Chromosome 02"/>
</dbReference>
<organism evidence="1 2">
    <name type="scientific">Pelobates cultripes</name>
    <name type="common">Western spadefoot toad</name>
    <dbReference type="NCBI Taxonomy" id="61616"/>
    <lineage>
        <taxon>Eukaryota</taxon>
        <taxon>Metazoa</taxon>
        <taxon>Chordata</taxon>
        <taxon>Craniata</taxon>
        <taxon>Vertebrata</taxon>
        <taxon>Euteleostomi</taxon>
        <taxon>Amphibia</taxon>
        <taxon>Batrachia</taxon>
        <taxon>Anura</taxon>
        <taxon>Pelobatoidea</taxon>
        <taxon>Pelobatidae</taxon>
        <taxon>Pelobates</taxon>
    </lineage>
</organism>
<dbReference type="AlphaFoldDB" id="A0AAD1VNF8"/>
<evidence type="ECO:0000313" key="2">
    <source>
        <dbReference type="Proteomes" id="UP001295444"/>
    </source>
</evidence>